<dbReference type="Pfam" id="PF20009">
    <property type="entry name" value="GEVED"/>
    <property type="match status" value="1"/>
</dbReference>
<dbReference type="InterPro" id="IPR036278">
    <property type="entry name" value="Sialidase_sf"/>
</dbReference>
<dbReference type="InterPro" id="IPR047589">
    <property type="entry name" value="DUF11_rpt"/>
</dbReference>
<feature type="region of interest" description="Disordered" evidence="4">
    <location>
        <begin position="1148"/>
        <end position="1168"/>
    </location>
</feature>
<dbReference type="RefSeq" id="WP_109748072.1">
    <property type="nucleotide sequence ID" value="NZ_JANKBI010000015.1"/>
</dbReference>
<dbReference type="EMBL" id="QGGY01000015">
    <property type="protein sequence ID" value="PWJ72894.1"/>
    <property type="molecule type" value="Genomic_DNA"/>
</dbReference>
<feature type="domain" description="DUF11" evidence="5">
    <location>
        <begin position="1913"/>
        <end position="2029"/>
    </location>
</feature>
<dbReference type="SUPFAM" id="SSF117074">
    <property type="entry name" value="Hypothetical protein PA1324"/>
    <property type="match status" value="1"/>
</dbReference>
<keyword evidence="2" id="KW-0964">Secreted</keyword>
<dbReference type="InterPro" id="IPR051172">
    <property type="entry name" value="Chlamydia_OmcB"/>
</dbReference>
<feature type="region of interest" description="Disordered" evidence="4">
    <location>
        <begin position="1270"/>
        <end position="1309"/>
    </location>
</feature>
<name>A0AB73SZU1_9FIRM</name>
<comment type="subcellular location">
    <subcellularLocation>
        <location evidence="1">Secreted</location>
    </subcellularLocation>
</comment>
<dbReference type="GO" id="GO:0005576">
    <property type="term" value="C:extracellular region"/>
    <property type="evidence" value="ECO:0007669"/>
    <property type="project" value="UniProtKB-SubCell"/>
</dbReference>
<dbReference type="InterPro" id="IPR045474">
    <property type="entry name" value="GEVED"/>
</dbReference>
<evidence type="ECO:0000256" key="4">
    <source>
        <dbReference type="SAM" id="MobiDB-lite"/>
    </source>
</evidence>
<dbReference type="InterPro" id="IPR033764">
    <property type="entry name" value="Sdr_B"/>
</dbReference>
<dbReference type="Pfam" id="PF01345">
    <property type="entry name" value="DUF11"/>
    <property type="match status" value="16"/>
</dbReference>
<gene>
    <name evidence="8" type="ORF">C7383_11544</name>
</gene>
<dbReference type="Pfam" id="PF17210">
    <property type="entry name" value="SdrD_B"/>
    <property type="match status" value="1"/>
</dbReference>
<feature type="domain" description="DUF11" evidence="5">
    <location>
        <begin position="1420"/>
        <end position="1531"/>
    </location>
</feature>
<feature type="domain" description="DUF11" evidence="5">
    <location>
        <begin position="809"/>
        <end position="922"/>
    </location>
</feature>
<dbReference type="Gene3D" id="2.115.10.10">
    <property type="entry name" value="Tachylectin 2"/>
    <property type="match status" value="1"/>
</dbReference>
<feature type="domain" description="SD-repeat containing protein B" evidence="6">
    <location>
        <begin position="7"/>
        <end position="70"/>
    </location>
</feature>
<evidence type="ECO:0000313" key="8">
    <source>
        <dbReference type="EMBL" id="PWJ72894.1"/>
    </source>
</evidence>
<accession>A0AB73SZU1</accession>
<evidence type="ECO:0000256" key="1">
    <source>
        <dbReference type="ARBA" id="ARBA00004613"/>
    </source>
</evidence>
<reference evidence="8 9" key="1">
    <citation type="submission" date="2018-05" db="EMBL/GenBank/DDBJ databases">
        <authorList>
            <person name="Goeker M."/>
            <person name="Huntemann M."/>
            <person name="Clum A."/>
            <person name="Pillay M."/>
            <person name="Palaniappan K."/>
            <person name="Varghese N."/>
            <person name="Mikhailova N."/>
            <person name="Stamatis D."/>
            <person name="Reddy T."/>
            <person name="Daum C."/>
            <person name="Shapiro N."/>
            <person name="Ivanova N."/>
            <person name="Kyrpides N."/>
            <person name="Woyke T."/>
        </authorList>
    </citation>
    <scope>NUCLEOTIDE SEQUENCE [LARGE SCALE GENOMIC DNA]</scope>
    <source>
        <strain evidence="8 9">DSM 26524</strain>
    </source>
</reference>
<sequence>MPAFITGTVFHDMDHDGRFTPGEPGIPGVNVVLYSADSTQPGSPACTFVQTGTDGVYSFTVTEPGTYTVYETVIFPGSCPPSLVSQPPGYYHSNTPRKGTVILTQEEISGDNTVNGPDFGHDMWGIPYNCGPEMILFEGEQPTGRFAVNLVTGDAADMGPVQSPAAVNAVGFNTEDNFIYGYDQVQNTIVRVDQNGDVMYLEPRPEGMPAAAYSAGAIDMSGFYYVYIPGGSRFYTVDLRPDSATFLRLVDPSDGYREQTEDYGTALSSPLAIGDWAFNPADGRLYGVERNGVVYRINELTGDVAPLDTTGPNPGALFGAVAVDGNGNLYAVSSSDGTIYRYRLSGYSAAGMRFSATQPGSFIDAAMCPYAIIETDFGDAPDAGGGGGAGNYNTLLASNGPRHGLGSPLYLGTRVTSEDDAHQSAMADGDDLTQGIQDDALTLPLPVLPVDALNYSLTAAVTNDTGDTANLYGWIDFNKNGLFEASEAAAVIQIPPYSGTGQYTLDFGRPPGSALTPDHTFLRLRLTTDDLQDTGTEIQDTRSVGPASDGEVEDYILKIGTTTDLSVTKTADLQVLSTGDTITYTITVSNYGPEDAYDVLLTDIVPPEITGARYSLDGGPSDYWPGTLVLGTMAPGQVNTVVIQGVFDGSVLGPVINTATVTSYSEDPDPGNNSATTVTPVDRAADLEITKTADESFAVIGEAFTFNITVTNHGPDPAENTIINDIAAADFSTPEYSADGGTSWMPWHGQLDAGIIEAGTAFTFLLRGTVEAGTQDELQNTASVTSDTSDPDPSDNTVTITVPKSALADLGVIKTGEPDPVSVGQQLIYTITVTNSGPSQAEEVIISDALPAELLNQEYSFDSVIWYPWTGEYAAGSLAAGDIYTLYLRGDVDPDAQTGEMMNTVTISSATDDPDPNNNTYTEIITVEAAADLSVTKTASPSAVLSGEILTYTVVVSNDGPSDAANVVLSDTLPAEIENPVFSVDGSAEEPWTGSYSLSILPAGSSFTLTIRGTVNVTQTESLVNTSFVASDTPDPIPDNNADTVITQAEALADLTLVKEGPASVEAGGMISYTVTVSNAGPGAAADVEVTDAVPSEINDPEYSVNGGVYIPWSGSFRAGTLEASESVTIMIRGNVSSLAAGTVVNSASVTSSTPDPDPSDNSGTVTTSVEASADISVVKTASLSPAVPGQYLTYTLVVSNAGPSAAAGVILEDELPPVLTGAEVSADEQNWAPWSSPYSVGTLDAGEAAVVYVRGTVAASAVNTIANTASVSSDTPDPDMGNNTSSTATPVDPSADISVTKTASPSPVLPGGELTYTVTISNAGPADAQNIELADTLPSLLANPQFSTDNGISWNDWPGFLNVGTIAADASAEVLIRGTVNSAAAGILSNTAAVSSATPDPDPVNNTDIVLTPIETSADVSVKKTAAPVPAEPGQQLTYTIVVNNAGPDTAQAVSVTDSTAPELSGPEFSADGGNTWNPWVNPYAAGDIASGDSIQILLRGTLSSAASGIVNNSVSAAAQTPDPDPDNNIFTLNTPVSTSADLSVTKTAEEGTAVPGSLYNYLVNIINGGPDTAADVTMTDSDMMGLQNPEYSLDGITYSPWTGSIYLGSMADGQSITVHLRGTIDPEAEGDLMNRVFVASSTPDPDMTNNNDAAETALVPLADLSITKSGIPDPAVPGKVLTYTLTVKNAGPSAARDITVIDAVPGILENAEYSTDGIPGWQPWTGTYQSDVMAPGSELSLTIRGVLASLASGTVINTAVVTSATPDPDPSDNKAVDERQIQPEADLSLVKSVSPSPAVPGQRVTYTLAASNAGPSDAVNVQFTDMLPQVLQNQEYSIDGGVSWYPWSGTYEMTSLAGGMAAEILVRGLLPLNEAGAGILRNTASVESETDDPDPGNNTAVIETPVSGLADMKITKSAVPETAAPGGLLTYYVDVRNLGPEEAEQVTIEDKAVLSELTDTEYSTDGGSTWSRWSGSYVIGSMAAGESYSDLAIRGRVSQNAAETANAAVVKSSTPDPDPDNNTSTVVVKVYDTADLAVTKTASPVPAVPGQRVVYTVTVTNNGPGTARGIAVIDAVPSQLTDAEYSADNGLTWEKWDSVYRISELSAGSSTAIKIRGDLKLSSSGTITNTAAVTSSTPDPHPENNTATDITKIQESADISVSKLAHPVPARPGQYLTYIVLVSNAGPSDARDVNLSDIVPDAEYSLDEGITWQAWTGTHQIGTVAAGEVRRILIRTRVQSGASGYIINTVSVSSATPDPDPDNNTATVGTPVAQTADLSLQKTADKSSARPGDVVTYQIVIRHLGSVRARNVRLRDDGPDGLSGVEFSTDGGDSWSPWISPYPLGDMEDQETRVILIRGTVTLASGVITNTAYVTSDTPDPDYTNNIDHSSVDVGTGPSADLAVSKTVSSGTVCPCRPVVFRIIVSNRGPDTAQDVKMTDFLPSVIQNAHYSLNEGSSWFPWHGQISLGSLANGASAVILISGYVDRCASGTILNQASAASSTYDPDPLNNQAVAEFCVCRK</sequence>
<dbReference type="SUPFAM" id="SSF50939">
    <property type="entry name" value="Sialidases"/>
    <property type="match status" value="1"/>
</dbReference>
<dbReference type="InterPro" id="IPR001434">
    <property type="entry name" value="OmcB-like_DUF11"/>
</dbReference>
<feature type="domain" description="GEVED" evidence="7">
    <location>
        <begin position="470"/>
        <end position="557"/>
    </location>
</feature>
<protein>
    <submittedName>
        <fullName evidence="8">Repeat protein (TIGR01451 family)</fullName>
    </submittedName>
</protein>
<feature type="domain" description="DUF11" evidence="5">
    <location>
        <begin position="1665"/>
        <end position="1777"/>
    </location>
</feature>
<organism evidence="8 9">
    <name type="scientific">Murimonas intestini</name>
    <dbReference type="NCBI Taxonomy" id="1337051"/>
    <lineage>
        <taxon>Bacteria</taxon>
        <taxon>Bacillati</taxon>
        <taxon>Bacillota</taxon>
        <taxon>Clostridia</taxon>
        <taxon>Lachnospirales</taxon>
        <taxon>Lachnospiraceae</taxon>
        <taxon>Murimonas</taxon>
    </lineage>
</organism>
<dbReference type="Gene3D" id="2.60.40.10">
    <property type="entry name" value="Immunoglobulins"/>
    <property type="match status" value="9"/>
</dbReference>
<feature type="domain" description="DUF11" evidence="5">
    <location>
        <begin position="1543"/>
        <end position="1657"/>
    </location>
</feature>
<feature type="domain" description="DUF11" evidence="5">
    <location>
        <begin position="686"/>
        <end position="802"/>
    </location>
</feature>
<dbReference type="PANTHER" id="PTHR34819:SF3">
    <property type="entry name" value="CELL SURFACE PROTEIN"/>
    <property type="match status" value="1"/>
</dbReference>
<feature type="domain" description="DUF11" evidence="5">
    <location>
        <begin position="2403"/>
        <end position="2517"/>
    </location>
</feature>
<feature type="domain" description="DUF11" evidence="5">
    <location>
        <begin position="1297"/>
        <end position="1409"/>
    </location>
</feature>
<dbReference type="PANTHER" id="PTHR34819">
    <property type="entry name" value="LARGE CYSTEINE-RICH PERIPLASMIC PROTEIN OMCB"/>
    <property type="match status" value="1"/>
</dbReference>
<evidence type="ECO:0000259" key="6">
    <source>
        <dbReference type="Pfam" id="PF17210"/>
    </source>
</evidence>
<evidence type="ECO:0000259" key="5">
    <source>
        <dbReference type="Pfam" id="PF01345"/>
    </source>
</evidence>
<evidence type="ECO:0000256" key="2">
    <source>
        <dbReference type="ARBA" id="ARBA00022525"/>
    </source>
</evidence>
<feature type="compositionally biased region" description="Low complexity" evidence="4">
    <location>
        <begin position="1148"/>
        <end position="1165"/>
    </location>
</feature>
<comment type="caution">
    <text evidence="8">The sequence shown here is derived from an EMBL/GenBank/DDBJ whole genome shotgun (WGS) entry which is preliminary data.</text>
</comment>
<feature type="compositionally biased region" description="Polar residues" evidence="4">
    <location>
        <begin position="1270"/>
        <end position="1290"/>
    </location>
</feature>
<feature type="domain" description="DUF11" evidence="5">
    <location>
        <begin position="2279"/>
        <end position="2393"/>
    </location>
</feature>
<evidence type="ECO:0000256" key="3">
    <source>
        <dbReference type="ARBA" id="ARBA00022729"/>
    </source>
</evidence>
<evidence type="ECO:0000259" key="7">
    <source>
        <dbReference type="Pfam" id="PF20009"/>
    </source>
</evidence>
<feature type="domain" description="DUF11" evidence="5">
    <location>
        <begin position="564"/>
        <end position="677"/>
    </location>
</feature>
<keyword evidence="3" id="KW-0732">Signal</keyword>
<evidence type="ECO:0000313" key="9">
    <source>
        <dbReference type="Proteomes" id="UP000245412"/>
    </source>
</evidence>
<dbReference type="Proteomes" id="UP000245412">
    <property type="component" value="Unassembled WGS sequence"/>
</dbReference>
<feature type="domain" description="DUF11" evidence="5">
    <location>
        <begin position="2037"/>
        <end position="2150"/>
    </location>
</feature>
<dbReference type="Gene3D" id="2.60.40.740">
    <property type="match status" value="1"/>
</dbReference>
<feature type="domain" description="DUF11" evidence="5">
    <location>
        <begin position="1788"/>
        <end position="1903"/>
    </location>
</feature>
<feature type="domain" description="DUF11" evidence="5">
    <location>
        <begin position="1054"/>
        <end position="1167"/>
    </location>
</feature>
<feature type="domain" description="DUF11" evidence="5">
    <location>
        <begin position="1175"/>
        <end position="1289"/>
    </location>
</feature>
<dbReference type="InterPro" id="IPR013783">
    <property type="entry name" value="Ig-like_fold"/>
</dbReference>
<keyword evidence="9" id="KW-1185">Reference proteome</keyword>
<dbReference type="NCBIfam" id="TIGR01451">
    <property type="entry name" value="B_ant_repeat"/>
    <property type="match status" value="14"/>
</dbReference>
<feature type="domain" description="DUF11" evidence="5">
    <location>
        <begin position="932"/>
        <end position="1045"/>
    </location>
</feature>
<dbReference type="SUPFAM" id="SSF75011">
    <property type="entry name" value="3-carboxy-cis,cis-mucoante lactonizing enzyme"/>
    <property type="match status" value="1"/>
</dbReference>
<feature type="domain" description="DUF11" evidence="5">
    <location>
        <begin position="2160"/>
        <end position="2270"/>
    </location>
</feature>
<proteinExistence type="predicted"/>